<dbReference type="RefSeq" id="WP_378592798.1">
    <property type="nucleotide sequence ID" value="NZ_JBHSKD010000027.1"/>
</dbReference>
<sequence length="315" mass="32084">MTGLACGIDVGGTKIAGGVVDHEGRVLEKLTVQSPAADVGAIEDAITDVVQRLRASHDIQTVGVGAAGYVDRTRSTVLFAPNLAWRDVDLKAELEPRLDLPVVVENDANAAAWGEFTFGAGAHVDDFLLLTVGTGVGGGLVFDGVLHRGAFGVAAEIGHLRVVPDGQLCGCGAHGCLEQYASGSALVRNARGEAAAGAPPARLLLARAGGEIGKIDGPMVTAAAREGDKFAVDLLAELGRWLGEGIASLAAVLDPAMVAVGGGVSDAGDLLIVPAREAFLRTLPARGNRPELEIARATLGNEAGLIGAADLSRQD</sequence>
<dbReference type="NCBIfam" id="TIGR00744">
    <property type="entry name" value="ROK_glcA_fam"/>
    <property type="match status" value="1"/>
</dbReference>
<dbReference type="Proteomes" id="UP001596087">
    <property type="component" value="Unassembled WGS sequence"/>
</dbReference>
<proteinExistence type="inferred from homology"/>
<organism evidence="9 10">
    <name type="scientific">Nocardioides taihuensis</name>
    <dbReference type="NCBI Taxonomy" id="1835606"/>
    <lineage>
        <taxon>Bacteria</taxon>
        <taxon>Bacillati</taxon>
        <taxon>Actinomycetota</taxon>
        <taxon>Actinomycetes</taxon>
        <taxon>Propionibacteriales</taxon>
        <taxon>Nocardioidaceae</taxon>
        <taxon>Nocardioides</taxon>
    </lineage>
</organism>
<name>A0ABW0BPG0_9ACTN</name>
<evidence type="ECO:0000256" key="7">
    <source>
        <dbReference type="ARBA" id="ARBA00022840"/>
    </source>
</evidence>
<evidence type="ECO:0000313" key="10">
    <source>
        <dbReference type="Proteomes" id="UP001596087"/>
    </source>
</evidence>
<keyword evidence="4 9" id="KW-0808">Transferase</keyword>
<dbReference type="PANTHER" id="PTHR18964:SF173">
    <property type="entry name" value="GLUCOKINASE"/>
    <property type="match status" value="1"/>
</dbReference>
<keyword evidence="5" id="KW-0547">Nucleotide-binding</keyword>
<evidence type="ECO:0000256" key="5">
    <source>
        <dbReference type="ARBA" id="ARBA00022741"/>
    </source>
</evidence>
<keyword evidence="7" id="KW-0067">ATP-binding</keyword>
<evidence type="ECO:0000256" key="2">
    <source>
        <dbReference type="ARBA" id="ARBA00012323"/>
    </source>
</evidence>
<evidence type="ECO:0000256" key="8">
    <source>
        <dbReference type="ARBA" id="ARBA00032386"/>
    </source>
</evidence>
<dbReference type="InterPro" id="IPR000600">
    <property type="entry name" value="ROK"/>
</dbReference>
<comment type="caution">
    <text evidence="9">The sequence shown here is derived from an EMBL/GenBank/DDBJ whole genome shotgun (WGS) entry which is preliminary data.</text>
</comment>
<evidence type="ECO:0000313" key="9">
    <source>
        <dbReference type="EMBL" id="MFC5178980.1"/>
    </source>
</evidence>
<evidence type="ECO:0000256" key="1">
    <source>
        <dbReference type="ARBA" id="ARBA00006479"/>
    </source>
</evidence>
<dbReference type="InterPro" id="IPR043129">
    <property type="entry name" value="ATPase_NBD"/>
</dbReference>
<dbReference type="SUPFAM" id="SSF53067">
    <property type="entry name" value="Actin-like ATPase domain"/>
    <property type="match status" value="1"/>
</dbReference>
<reference evidence="10" key="1">
    <citation type="journal article" date="2019" name="Int. J. Syst. Evol. Microbiol.">
        <title>The Global Catalogue of Microorganisms (GCM) 10K type strain sequencing project: providing services to taxonomists for standard genome sequencing and annotation.</title>
        <authorList>
            <consortium name="The Broad Institute Genomics Platform"/>
            <consortium name="The Broad Institute Genome Sequencing Center for Infectious Disease"/>
            <person name="Wu L."/>
            <person name="Ma J."/>
        </authorList>
    </citation>
    <scope>NUCLEOTIDE SEQUENCE [LARGE SCALE GENOMIC DNA]</scope>
    <source>
        <strain evidence="10">DFY41</strain>
    </source>
</reference>
<dbReference type="EC" id="2.7.1.2" evidence="2"/>
<evidence type="ECO:0000256" key="4">
    <source>
        <dbReference type="ARBA" id="ARBA00022679"/>
    </source>
</evidence>
<dbReference type="CDD" id="cd24061">
    <property type="entry name" value="ASKHA_NBD_ROK_SgGLK-like"/>
    <property type="match status" value="1"/>
</dbReference>
<gene>
    <name evidence="9" type="ORF">ACFPGP_20020</name>
</gene>
<keyword evidence="10" id="KW-1185">Reference proteome</keyword>
<keyword evidence="6" id="KW-0418">Kinase</keyword>
<dbReference type="EMBL" id="JBHSKD010000027">
    <property type="protein sequence ID" value="MFC5178980.1"/>
    <property type="molecule type" value="Genomic_DNA"/>
</dbReference>
<dbReference type="Gene3D" id="3.30.420.40">
    <property type="match status" value="2"/>
</dbReference>
<dbReference type="GO" id="GO:0004340">
    <property type="term" value="F:glucokinase activity"/>
    <property type="evidence" value="ECO:0007669"/>
    <property type="project" value="UniProtKB-EC"/>
</dbReference>
<dbReference type="PROSITE" id="PS01125">
    <property type="entry name" value="ROK"/>
    <property type="match status" value="1"/>
</dbReference>
<accession>A0ABW0BPG0</accession>
<comment type="similarity">
    <text evidence="1">Belongs to the ROK (NagC/XylR) family.</text>
</comment>
<dbReference type="PANTHER" id="PTHR18964">
    <property type="entry name" value="ROK (REPRESSOR, ORF, KINASE) FAMILY"/>
    <property type="match status" value="1"/>
</dbReference>
<dbReference type="Pfam" id="PF00480">
    <property type="entry name" value="ROK"/>
    <property type="match status" value="1"/>
</dbReference>
<dbReference type="InterPro" id="IPR049874">
    <property type="entry name" value="ROK_cs"/>
</dbReference>
<evidence type="ECO:0000256" key="6">
    <source>
        <dbReference type="ARBA" id="ARBA00022777"/>
    </source>
</evidence>
<dbReference type="InterPro" id="IPR004654">
    <property type="entry name" value="ROK_glcA"/>
</dbReference>
<evidence type="ECO:0000256" key="3">
    <source>
        <dbReference type="ARBA" id="ARBA00014701"/>
    </source>
</evidence>
<protein>
    <recommendedName>
        <fullName evidence="3">Glucokinase</fullName>
        <ecNumber evidence="2">2.7.1.2</ecNumber>
    </recommendedName>
    <alternativeName>
        <fullName evidence="8">Glucose kinase</fullName>
    </alternativeName>
</protein>